<protein>
    <submittedName>
        <fullName evidence="1">Uncharacterized protein</fullName>
    </submittedName>
</protein>
<evidence type="ECO:0000313" key="1">
    <source>
        <dbReference type="EMBL" id="AYV86542.1"/>
    </source>
</evidence>
<sequence length="78" mass="9050">MGQIYSIATDWWLGQKTQTQTCNNESSSQTVMTLYAEILEVDELIQDMIIDSSPIEDIHEIQEYRTSLAIRVEQLKKK</sequence>
<proteinExistence type="predicted"/>
<reference evidence="1" key="1">
    <citation type="submission" date="2018-10" db="EMBL/GenBank/DDBJ databases">
        <title>Hidden diversity of soil giant viruses.</title>
        <authorList>
            <person name="Schulz F."/>
            <person name="Alteio L."/>
            <person name="Goudeau D."/>
            <person name="Ryan E.M."/>
            <person name="Malmstrom R.R."/>
            <person name="Blanchard J."/>
            <person name="Woyke T."/>
        </authorList>
    </citation>
    <scope>NUCLEOTIDE SEQUENCE</scope>
    <source>
        <strain evidence="1">SYV1</strain>
    </source>
</reference>
<accession>A0A3G5AH59</accession>
<name>A0A3G5AH59_9VIRU</name>
<organism evidence="1">
    <name type="scientific">Sylvanvirus sp</name>
    <dbReference type="NCBI Taxonomy" id="2487774"/>
    <lineage>
        <taxon>Viruses</taxon>
    </lineage>
</organism>
<gene>
    <name evidence="1" type="ORF">Sylvanvirus2_38</name>
</gene>
<dbReference type="EMBL" id="MK072508">
    <property type="protein sequence ID" value="AYV86542.1"/>
    <property type="molecule type" value="Genomic_DNA"/>
</dbReference>